<feature type="transmembrane region" description="Helical" evidence="9">
    <location>
        <begin position="296"/>
        <end position="317"/>
    </location>
</feature>
<evidence type="ECO:0000256" key="3">
    <source>
        <dbReference type="ARBA" id="ARBA00022448"/>
    </source>
</evidence>
<comment type="subcellular location">
    <subcellularLocation>
        <location evidence="1">Cell membrane</location>
        <topology evidence="1">Multi-pass membrane protein</topology>
    </subcellularLocation>
</comment>
<keyword evidence="3" id="KW-0813">Transport</keyword>
<keyword evidence="6 9" id="KW-1133">Transmembrane helix</keyword>
<dbReference type="PANTHER" id="PTHR21716:SF53">
    <property type="entry name" value="PERMEASE PERM-RELATED"/>
    <property type="match status" value="1"/>
</dbReference>
<keyword evidence="7 9" id="KW-0472">Membrane</keyword>
<comment type="similarity">
    <text evidence="2">Belongs to the autoinducer-2 exporter (AI-2E) (TC 2.A.86) family.</text>
</comment>
<evidence type="ECO:0000256" key="8">
    <source>
        <dbReference type="SAM" id="MobiDB-lite"/>
    </source>
</evidence>
<evidence type="ECO:0000256" key="9">
    <source>
        <dbReference type="SAM" id="Phobius"/>
    </source>
</evidence>
<organism evidence="10 11">
    <name type="scientific">Muricoprocola aceti</name>
    <dbReference type="NCBI Taxonomy" id="2981772"/>
    <lineage>
        <taxon>Bacteria</taxon>
        <taxon>Bacillati</taxon>
        <taxon>Bacillota</taxon>
        <taxon>Clostridia</taxon>
        <taxon>Lachnospirales</taxon>
        <taxon>Lachnospiraceae</taxon>
        <taxon>Muricoprocola</taxon>
    </lineage>
</organism>
<proteinExistence type="inferred from homology"/>
<feature type="transmembrane region" description="Helical" evidence="9">
    <location>
        <begin position="43"/>
        <end position="60"/>
    </location>
</feature>
<evidence type="ECO:0000256" key="6">
    <source>
        <dbReference type="ARBA" id="ARBA00022989"/>
    </source>
</evidence>
<reference evidence="10 11" key="1">
    <citation type="journal article" date="2021" name="ISME Commun">
        <title>Automated analysis of genomic sequences facilitates high-throughput and comprehensive description of bacteria.</title>
        <authorList>
            <person name="Hitch T.C.A."/>
        </authorList>
    </citation>
    <scope>NUCLEOTIDE SEQUENCE [LARGE SCALE GENOMIC DNA]</scope>
    <source>
        <strain evidence="10 11">Sanger_29</strain>
    </source>
</reference>
<evidence type="ECO:0000256" key="2">
    <source>
        <dbReference type="ARBA" id="ARBA00009773"/>
    </source>
</evidence>
<keyword evidence="11" id="KW-1185">Reference proteome</keyword>
<accession>A0ABT2SLN0</accession>
<feature type="compositionally biased region" description="Polar residues" evidence="8">
    <location>
        <begin position="467"/>
        <end position="476"/>
    </location>
</feature>
<dbReference type="PANTHER" id="PTHR21716">
    <property type="entry name" value="TRANSMEMBRANE PROTEIN"/>
    <property type="match status" value="1"/>
</dbReference>
<keyword evidence="4" id="KW-1003">Cell membrane</keyword>
<feature type="transmembrane region" description="Helical" evidence="9">
    <location>
        <begin position="177"/>
        <end position="199"/>
    </location>
</feature>
<dbReference type="RefSeq" id="WP_262654707.1">
    <property type="nucleotide sequence ID" value="NZ_JAOQKE010000009.1"/>
</dbReference>
<dbReference type="Proteomes" id="UP001652338">
    <property type="component" value="Unassembled WGS sequence"/>
</dbReference>
<feature type="transmembrane region" description="Helical" evidence="9">
    <location>
        <begin position="337"/>
        <end position="370"/>
    </location>
</feature>
<evidence type="ECO:0000313" key="11">
    <source>
        <dbReference type="Proteomes" id="UP001652338"/>
    </source>
</evidence>
<feature type="transmembrane region" description="Helical" evidence="9">
    <location>
        <begin position="269"/>
        <end position="289"/>
    </location>
</feature>
<evidence type="ECO:0000256" key="7">
    <source>
        <dbReference type="ARBA" id="ARBA00023136"/>
    </source>
</evidence>
<evidence type="ECO:0000313" key="10">
    <source>
        <dbReference type="EMBL" id="MCU6725412.1"/>
    </source>
</evidence>
<dbReference type="Pfam" id="PF01594">
    <property type="entry name" value="AI-2E_transport"/>
    <property type="match status" value="1"/>
</dbReference>
<dbReference type="EMBL" id="JAOQKE010000009">
    <property type="protein sequence ID" value="MCU6725412.1"/>
    <property type="molecule type" value="Genomic_DNA"/>
</dbReference>
<evidence type="ECO:0000256" key="5">
    <source>
        <dbReference type="ARBA" id="ARBA00022692"/>
    </source>
</evidence>
<name>A0ABT2SLN0_9FIRM</name>
<keyword evidence="5 9" id="KW-0812">Transmembrane</keyword>
<dbReference type="InterPro" id="IPR002549">
    <property type="entry name" value="AI-2E-like"/>
</dbReference>
<evidence type="ECO:0000256" key="1">
    <source>
        <dbReference type="ARBA" id="ARBA00004651"/>
    </source>
</evidence>
<feature type="transmembrane region" description="Helical" evidence="9">
    <location>
        <begin position="12"/>
        <end position="31"/>
    </location>
</feature>
<comment type="caution">
    <text evidence="10">The sequence shown here is derived from an EMBL/GenBank/DDBJ whole genome shotgun (WGS) entry which is preliminary data.</text>
</comment>
<feature type="region of interest" description="Disordered" evidence="8">
    <location>
        <begin position="426"/>
        <end position="476"/>
    </location>
</feature>
<feature type="transmembrane region" description="Helical" evidence="9">
    <location>
        <begin position="243"/>
        <end position="263"/>
    </location>
</feature>
<evidence type="ECO:0000256" key="4">
    <source>
        <dbReference type="ARBA" id="ARBA00022475"/>
    </source>
</evidence>
<gene>
    <name evidence="10" type="ORF">OCV47_08630</name>
</gene>
<feature type="compositionally biased region" description="Basic and acidic residues" evidence="8">
    <location>
        <begin position="426"/>
        <end position="457"/>
    </location>
</feature>
<protein>
    <submittedName>
        <fullName evidence="10">AI-2E family transporter</fullName>
    </submittedName>
</protein>
<feature type="transmembrane region" description="Helical" evidence="9">
    <location>
        <begin position="84"/>
        <end position="103"/>
    </location>
</feature>
<sequence length="476" mass="53887">MNWDEWKKTWKQALELFLALALAIAFYFFLLRFYSFKRSIRSVINILMPFIYGGVMAYLLKTPCNFFDKFWEAFLPEKWKKHKTGISVLTVLILVFLILYTLLRTVIPQVVSSITVLAGMVPEQVNHFFDWVSSYLNSEGVVQNYVRPIAEDLSTKMVDWANTDLLPYLQNIVANTLNSLVGIVSNLGIGFIVCVYALCARKKFARQGKAVVYSILNPKYADSFMNELRFADKTFDGFLSGKILDSAIVGLICYGFCLIMAFTRGFSNGILISLIIGVTNIIPYFGPFIGAVPTTLMILMSDPIGAVIFLIFIIILQQFDGNVLGPKLLAGSVGLSGFWVLFSITVFGGFFGFVGVLIGVPVFAVIYDLIRKLVRRGLQRHHKAELLEDENRIGEEVTETKPARLSPGEHLEQKLDERILRRELEAMEKAQEEEMKEKEQKMQDSSRQKANGAEKKTGKNRRREGNSLKQNNTDIE</sequence>